<evidence type="ECO:0000313" key="1">
    <source>
        <dbReference type="EMBL" id="MEJ8302870.1"/>
    </source>
</evidence>
<dbReference type="Proteomes" id="UP001380953">
    <property type="component" value="Unassembled WGS sequence"/>
</dbReference>
<sequence length="1128" mass="122684">MNTRKRTGHAKRTLFKVVGGLLAVSLAFPAFGPIETVRAQTDAIYVPPSSDWNKLRDIQLENYAWGYGSSVTQEVYRDKSSQKIVANDYWAQQYTTNGWQTFDFSAYAENGTLEFDAIGEQGGESFRIGFRDGVHERRVNGEFYKDQDSNPEETNEDALSKDVNEYMPLTTEWQHYSIPLKDLFGANPVFDPSKVQLLKLAGVSNAAQTFHIANMRVTSPDTEISAAPIKVNQIGYLQAGEKYALISGYYNELNAQEGTPFEVKRTSDNATVYSGALTLVKAYDPLSGEKVLKADFTALREAGDYYVSVEGVPQPSVSFEIGNGIYGGLLKDVQKFFYYQRANVDLDSQHAGDYAREGKYKQEDQALPLESNPSVTKDVSGGWWDAGDMGKYVTAGATAVSDLLWAYETYPNVFEDSQLNIPESGNGIPDLLDEIKVETDFFLKMQDTATGGFYAYVNREPAPKRFIMDGTGANSLIPTVQTANTVGALAHASIVFRSQPSLESYGDQLLTAAEKGWAYLEQHPEYIPQPDGPYNDEKDQNDRFYAAAALYRATGDSKYDDYVKAHYTEFETVFETKDFSHGINGMEMIGYYQYLSAPQADAQIREWFAARYAVWREKALDIALNQAVWRNSTKDGFYWGANSNVASMPMSLAIGSRILGTFDEANLQAAAGNLNYLLGINPLQLSYITGYGENRIRITHHEIFMRDFIVEMPNGYMVGGPNNGKAKFPAKAYNASTIDWETNEQALNYNSPLIFLTAMLQDAKLSESINLDRTSGTLNPGQETVIEATVAPNDATVKSVSAVSADPSIATVKNVAFDEVSGKTKITVEAKAAGVAQIVVSSKDGRVTATYEATVQPASAPPSNPMPSNPSTPSVPATPSNPAPTNPTPAAPGNATPGTVTPTPSTPAPGSEPASVFAAGLVDRSKLLQRFEQGQQAAAAQTPAAFSDVKGHWAEKALNGLAKLGVFEGYSDGTAKPNGAITRAEFAVLLDRLFDLQANPAKSAAFKDVNGHWGEDSIRTLASLGILNGYNDGSFKPGKSLTRQEAAVILTRVLDLRNAAPTSASAELDDLDRAGSFAADALKQAAKHGVIRGGTFRPTADATRAETLQMLWNALELDPDVKQVLDSL</sequence>
<reference evidence="1" key="1">
    <citation type="submission" date="2024-03" db="EMBL/GenBank/DDBJ databases">
        <title>Whole genome sequecning of epiphytes from Marcgravia umbellata leaves.</title>
        <authorList>
            <person name="Kumar G."/>
            <person name="Savka M.A."/>
        </authorList>
    </citation>
    <scope>NUCLEOTIDE SEQUENCE</scope>
    <source>
        <strain evidence="1">RIT_BL5</strain>
    </source>
</reference>
<organism evidence="1 2">
    <name type="scientific">Saccharibacillus sacchari</name>
    <dbReference type="NCBI Taxonomy" id="456493"/>
    <lineage>
        <taxon>Bacteria</taxon>
        <taxon>Bacillati</taxon>
        <taxon>Bacillota</taxon>
        <taxon>Bacilli</taxon>
        <taxon>Bacillales</taxon>
        <taxon>Paenibacillaceae</taxon>
        <taxon>Saccharibacillus</taxon>
    </lineage>
</organism>
<name>A0ACC6P7G3_9BACL</name>
<keyword evidence="2" id="KW-1185">Reference proteome</keyword>
<gene>
    <name evidence="1" type="ORF">WKI47_02965</name>
</gene>
<evidence type="ECO:0000313" key="2">
    <source>
        <dbReference type="Proteomes" id="UP001380953"/>
    </source>
</evidence>
<dbReference type="EMBL" id="JBBKAR010000007">
    <property type="protein sequence ID" value="MEJ8302870.1"/>
    <property type="molecule type" value="Genomic_DNA"/>
</dbReference>
<protein>
    <submittedName>
        <fullName evidence="1">Glycoside hydrolase family 9 protein</fullName>
    </submittedName>
</protein>
<accession>A0ACC6P7G3</accession>
<comment type="caution">
    <text evidence="1">The sequence shown here is derived from an EMBL/GenBank/DDBJ whole genome shotgun (WGS) entry which is preliminary data.</text>
</comment>
<keyword evidence="1" id="KW-0378">Hydrolase</keyword>
<proteinExistence type="predicted"/>